<reference evidence="1" key="1">
    <citation type="journal article" date="2014" name="Front. Microbiol.">
        <title>High frequency of phylogenetically diverse reductive dehalogenase-homologous genes in deep subseafloor sedimentary metagenomes.</title>
        <authorList>
            <person name="Kawai M."/>
            <person name="Futagami T."/>
            <person name="Toyoda A."/>
            <person name="Takaki Y."/>
            <person name="Nishi S."/>
            <person name="Hori S."/>
            <person name="Arai W."/>
            <person name="Tsubouchi T."/>
            <person name="Morono Y."/>
            <person name="Uchiyama I."/>
            <person name="Ito T."/>
            <person name="Fujiyama A."/>
            <person name="Inagaki F."/>
            <person name="Takami H."/>
        </authorList>
    </citation>
    <scope>NUCLEOTIDE SEQUENCE</scope>
    <source>
        <strain evidence="1">Expedition CK06-06</strain>
    </source>
</reference>
<dbReference type="GO" id="GO:0046421">
    <property type="term" value="F:methylisocitrate lyase activity"/>
    <property type="evidence" value="ECO:0007669"/>
    <property type="project" value="InterPro"/>
</dbReference>
<dbReference type="Gene3D" id="3.20.20.60">
    <property type="entry name" value="Phosphoenolpyruvate-binding domains"/>
    <property type="match status" value="1"/>
</dbReference>
<dbReference type="InterPro" id="IPR040442">
    <property type="entry name" value="Pyrv_kinase-like_dom_sf"/>
</dbReference>
<evidence type="ECO:0000313" key="1">
    <source>
        <dbReference type="EMBL" id="GAF67487.1"/>
    </source>
</evidence>
<dbReference type="InterPro" id="IPR012695">
    <property type="entry name" value="PrpB"/>
</dbReference>
<accession>X0RUT0</accession>
<organism evidence="1">
    <name type="scientific">marine sediment metagenome</name>
    <dbReference type="NCBI Taxonomy" id="412755"/>
    <lineage>
        <taxon>unclassified sequences</taxon>
        <taxon>metagenomes</taxon>
        <taxon>ecological metagenomes</taxon>
    </lineage>
</organism>
<dbReference type="GO" id="GO:0019629">
    <property type="term" value="P:propionate catabolic process, 2-methylcitrate cycle"/>
    <property type="evidence" value="ECO:0007669"/>
    <property type="project" value="InterPro"/>
</dbReference>
<protein>
    <recommendedName>
        <fullName evidence="2">Methylisocitrate lyase</fullName>
    </recommendedName>
</protein>
<dbReference type="PANTHER" id="PTHR42905">
    <property type="entry name" value="PHOSPHOENOLPYRUVATE CARBOXYLASE"/>
    <property type="match status" value="1"/>
</dbReference>
<gene>
    <name evidence="1" type="ORF">S01H1_14544</name>
</gene>
<dbReference type="InterPro" id="IPR039556">
    <property type="entry name" value="ICL/PEPM"/>
</dbReference>
<dbReference type="EMBL" id="BARS01007573">
    <property type="protein sequence ID" value="GAF67487.1"/>
    <property type="molecule type" value="Genomic_DNA"/>
</dbReference>
<comment type="caution">
    <text evidence="1">The sequence shown here is derived from an EMBL/GenBank/DDBJ whole genome shotgun (WGS) entry which is preliminary data.</text>
</comment>
<evidence type="ECO:0008006" key="2">
    <source>
        <dbReference type="Google" id="ProtNLM"/>
    </source>
</evidence>
<dbReference type="InterPro" id="IPR015813">
    <property type="entry name" value="Pyrv/PenolPyrv_kinase-like_dom"/>
</dbReference>
<proteinExistence type="predicted"/>
<dbReference type="CDD" id="cd00377">
    <property type="entry name" value="ICL_PEPM"/>
    <property type="match status" value="1"/>
</dbReference>
<sequence length="282" mass="30862">MTPGEKFRAALVDENPLQIVGAINAYTAILAKNADFKALYLSGAGVANYSYGVPDTGKTSLADVLIDVKRITSACDLPLLVDVDTGWEEEEGVAETIRQMERVGVAAVQIEDQQSAKLCGHLPGKQLVTVEQMVKRVKTAVSARDDDRFAIMARTDAYAVEGLESAIERAKQYVTAGADMIFAESLKTISDYQTFCAEISVPVLANLTEFGQTPFFHLDELKAVGVSMVLYPLSAARAMNKAALHVYQAIKEQGTQQEVVCLMQTRDELYQFLDYDVTTTKE</sequence>
<dbReference type="PANTHER" id="PTHR42905:SF5">
    <property type="entry name" value="CARBOXYVINYL-CARBOXYPHOSPHONATE PHOSPHORYLMUTASE, CHLOROPLASTIC"/>
    <property type="match status" value="1"/>
</dbReference>
<dbReference type="NCBIfam" id="TIGR02317">
    <property type="entry name" value="prpB"/>
    <property type="match status" value="1"/>
</dbReference>
<dbReference type="FunFam" id="3.20.20.60:FF:000009">
    <property type="entry name" value="2-methylisocitrate lyase"/>
    <property type="match status" value="1"/>
</dbReference>
<dbReference type="AlphaFoldDB" id="X0RUT0"/>
<name>X0RUT0_9ZZZZ</name>
<dbReference type="SUPFAM" id="SSF51621">
    <property type="entry name" value="Phosphoenolpyruvate/pyruvate domain"/>
    <property type="match status" value="1"/>
</dbReference>
<dbReference type="Pfam" id="PF13714">
    <property type="entry name" value="PEP_mutase"/>
    <property type="match status" value="1"/>
</dbReference>
<dbReference type="NCBIfam" id="NF008455">
    <property type="entry name" value="PRK11320.1"/>
    <property type="match status" value="1"/>
</dbReference>